<dbReference type="PANTHER" id="PTHR43701">
    <property type="entry name" value="MEMBRANE TRANSPORTER PROTEIN MJ0441-RELATED"/>
    <property type="match status" value="1"/>
</dbReference>
<keyword evidence="6" id="KW-1003">Cell membrane</keyword>
<sequence>MTRDYPLYIWRSNNSNGMGGLNVLDNIVVFYIFFTIVGFLAAMLGTIIGAGGGLVFVPLFMYWFPEWSPSMIVGTSLFSVMCNAISGSIAYLKQKKVYINAAIIFSLATFPGAILGAQMSGWFSGKGFMFAFGCFMLCASVLIGFKNFRKGERKEESLTLEQLSYSKPIGISISFFVGFISSIFGIGGGLIHVPALIYLMGFPTHMATATSQSILAVSTTVGVITHLIESHIIFSIAIPTSIGAIFGAQVGARIAKRLKAKAILALMSIAVFALAVRLILKSGILG</sequence>
<evidence type="ECO:0000256" key="3">
    <source>
        <dbReference type="ARBA" id="ARBA00022692"/>
    </source>
</evidence>
<feature type="transmembrane region" description="Helical" evidence="6">
    <location>
        <begin position="97"/>
        <end position="116"/>
    </location>
</feature>
<keyword evidence="4 6" id="KW-1133">Transmembrane helix</keyword>
<dbReference type="PANTHER" id="PTHR43701:SF2">
    <property type="entry name" value="MEMBRANE TRANSPORTER PROTEIN YJNA-RELATED"/>
    <property type="match status" value="1"/>
</dbReference>
<evidence type="ECO:0000256" key="5">
    <source>
        <dbReference type="ARBA" id="ARBA00023136"/>
    </source>
</evidence>
<feature type="transmembrane region" description="Helical" evidence="6">
    <location>
        <begin position="232"/>
        <end position="250"/>
    </location>
</feature>
<proteinExistence type="inferred from homology"/>
<dbReference type="Pfam" id="PF01925">
    <property type="entry name" value="TauE"/>
    <property type="match status" value="1"/>
</dbReference>
<evidence type="ECO:0000256" key="4">
    <source>
        <dbReference type="ARBA" id="ARBA00022989"/>
    </source>
</evidence>
<comment type="caution">
    <text evidence="7">The sequence shown here is derived from an EMBL/GenBank/DDBJ whole genome shotgun (WGS) entry which is preliminary data.</text>
</comment>
<dbReference type="InterPro" id="IPR002781">
    <property type="entry name" value="TM_pro_TauE-like"/>
</dbReference>
<dbReference type="AlphaFoldDB" id="W1UYY7"/>
<feature type="transmembrane region" description="Helical" evidence="6">
    <location>
        <begin position="262"/>
        <end position="280"/>
    </location>
</feature>
<keyword evidence="5 6" id="KW-0472">Membrane</keyword>
<feature type="transmembrane region" description="Helical" evidence="6">
    <location>
        <begin position="67"/>
        <end position="85"/>
    </location>
</feature>
<feature type="transmembrane region" description="Helical" evidence="6">
    <location>
        <begin position="28"/>
        <end position="61"/>
    </location>
</feature>
<keyword evidence="3 6" id="KW-0812">Transmembrane</keyword>
<evidence type="ECO:0000256" key="6">
    <source>
        <dbReference type="RuleBase" id="RU363041"/>
    </source>
</evidence>
<dbReference type="EMBL" id="AZMJ01000571">
    <property type="protein sequence ID" value="ETI97919.1"/>
    <property type="molecule type" value="Genomic_DNA"/>
</dbReference>
<evidence type="ECO:0000313" key="8">
    <source>
        <dbReference type="Proteomes" id="UP000018855"/>
    </source>
</evidence>
<dbReference type="InterPro" id="IPR051598">
    <property type="entry name" value="TSUP/Inactive_protease-like"/>
</dbReference>
<evidence type="ECO:0000256" key="1">
    <source>
        <dbReference type="ARBA" id="ARBA00004141"/>
    </source>
</evidence>
<evidence type="ECO:0000256" key="2">
    <source>
        <dbReference type="ARBA" id="ARBA00009142"/>
    </source>
</evidence>
<dbReference type="GO" id="GO:0005886">
    <property type="term" value="C:plasma membrane"/>
    <property type="evidence" value="ECO:0007669"/>
    <property type="project" value="UniProtKB-SubCell"/>
</dbReference>
<protein>
    <recommendedName>
        <fullName evidence="6">Probable membrane transporter protein</fullName>
    </recommendedName>
</protein>
<evidence type="ECO:0000313" key="7">
    <source>
        <dbReference type="EMBL" id="ETI97919.1"/>
    </source>
</evidence>
<accession>W1UYY7</accession>
<comment type="similarity">
    <text evidence="2 6">Belongs to the 4-toluene sulfonate uptake permease (TSUP) (TC 2.A.102) family.</text>
</comment>
<feature type="transmembrane region" description="Helical" evidence="6">
    <location>
        <begin position="128"/>
        <end position="148"/>
    </location>
</feature>
<feature type="transmembrane region" description="Helical" evidence="6">
    <location>
        <begin position="169"/>
        <end position="193"/>
    </location>
</feature>
<reference evidence="7 8" key="1">
    <citation type="submission" date="2013-12" db="EMBL/GenBank/DDBJ databases">
        <title>A Varibaculum cambriense genome reconstructed from a premature infant gut community with otherwise low bacterial novelty that shifts toward anaerobic metabolism during the third week of life.</title>
        <authorList>
            <person name="Brown C.T."/>
            <person name="Sharon I."/>
            <person name="Thomas B.C."/>
            <person name="Castelle C.J."/>
            <person name="Morowitz M.J."/>
            <person name="Banfield J.F."/>
        </authorList>
    </citation>
    <scope>NUCLEOTIDE SEQUENCE [LARGE SCALE GENOMIC DNA]</scope>
    <source>
        <strain evidence="8">DORA_11</strain>
    </source>
</reference>
<organism evidence="7 8">
    <name type="scientific">Veillonella dispar DORA_11</name>
    <dbReference type="NCBI Taxonomy" id="1403949"/>
    <lineage>
        <taxon>Bacteria</taxon>
        <taxon>Bacillati</taxon>
        <taxon>Bacillota</taxon>
        <taxon>Negativicutes</taxon>
        <taxon>Veillonellales</taxon>
        <taxon>Veillonellaceae</taxon>
        <taxon>Veillonella</taxon>
    </lineage>
</organism>
<name>W1UYY7_9FIRM</name>
<dbReference type="PATRIC" id="fig|1403949.3.peg.1353"/>
<comment type="subcellular location">
    <subcellularLocation>
        <location evidence="6">Cell membrane</location>
        <topology evidence="6">Multi-pass membrane protein</topology>
    </subcellularLocation>
    <subcellularLocation>
        <location evidence="1">Membrane</location>
        <topology evidence="1">Multi-pass membrane protein</topology>
    </subcellularLocation>
</comment>
<gene>
    <name evidence="7" type="ORF">Q619_VDC00571G0014</name>
</gene>
<dbReference type="Proteomes" id="UP000018855">
    <property type="component" value="Unassembled WGS sequence"/>
</dbReference>